<dbReference type="SUPFAM" id="SSF47384">
    <property type="entry name" value="Homodimeric domain of signal transducing histidine kinase"/>
    <property type="match status" value="1"/>
</dbReference>
<evidence type="ECO:0000259" key="12">
    <source>
        <dbReference type="PROSITE" id="PS50885"/>
    </source>
</evidence>
<dbReference type="SMART" id="SM00387">
    <property type="entry name" value="HATPase_c"/>
    <property type="match status" value="1"/>
</dbReference>
<evidence type="ECO:0000256" key="1">
    <source>
        <dbReference type="ARBA" id="ARBA00000085"/>
    </source>
</evidence>
<dbReference type="PANTHER" id="PTHR45436">
    <property type="entry name" value="SENSOR HISTIDINE KINASE YKOH"/>
    <property type="match status" value="1"/>
</dbReference>
<dbReference type="InterPro" id="IPR036890">
    <property type="entry name" value="HATPase_C_sf"/>
</dbReference>
<evidence type="ECO:0000256" key="6">
    <source>
        <dbReference type="ARBA" id="ARBA00022692"/>
    </source>
</evidence>
<keyword evidence="6 10" id="KW-0812">Transmembrane</keyword>
<organism evidence="13 14">
    <name type="scientific">Spartinivicinus poritis</name>
    <dbReference type="NCBI Taxonomy" id="2994640"/>
    <lineage>
        <taxon>Bacteria</taxon>
        <taxon>Pseudomonadati</taxon>
        <taxon>Pseudomonadota</taxon>
        <taxon>Gammaproteobacteria</taxon>
        <taxon>Oceanospirillales</taxon>
        <taxon>Zooshikellaceae</taxon>
        <taxon>Spartinivicinus</taxon>
    </lineage>
</organism>
<accession>A0ABT5UHB9</accession>
<reference evidence="13 14" key="1">
    <citation type="submission" date="2022-11" db="EMBL/GenBank/DDBJ databases">
        <title>Spartinivicinus poritis sp. nov., isolated from scleractinian coral Porites lutea.</title>
        <authorList>
            <person name="Zhang G."/>
            <person name="Cai L."/>
            <person name="Wei Q."/>
        </authorList>
    </citation>
    <scope>NUCLEOTIDE SEQUENCE [LARGE SCALE GENOMIC DNA]</scope>
    <source>
        <strain evidence="13 14">A2-2</strain>
    </source>
</reference>
<gene>
    <name evidence="13" type="ORF">ORQ98_20930</name>
</gene>
<keyword evidence="7" id="KW-0418">Kinase</keyword>
<dbReference type="Pfam" id="PF00512">
    <property type="entry name" value="HisKA"/>
    <property type="match status" value="1"/>
</dbReference>
<dbReference type="Proteomes" id="UP001528823">
    <property type="component" value="Unassembled WGS sequence"/>
</dbReference>
<feature type="domain" description="Histidine kinase" evidence="11">
    <location>
        <begin position="497"/>
        <end position="711"/>
    </location>
</feature>
<evidence type="ECO:0000256" key="4">
    <source>
        <dbReference type="ARBA" id="ARBA00022553"/>
    </source>
</evidence>
<evidence type="ECO:0000256" key="8">
    <source>
        <dbReference type="ARBA" id="ARBA00022989"/>
    </source>
</evidence>
<dbReference type="Pfam" id="PF02518">
    <property type="entry name" value="HATPase_c"/>
    <property type="match status" value="1"/>
</dbReference>
<evidence type="ECO:0000256" key="2">
    <source>
        <dbReference type="ARBA" id="ARBA00004370"/>
    </source>
</evidence>
<keyword evidence="13" id="KW-0067">ATP-binding</keyword>
<keyword evidence="5" id="KW-0808">Transferase</keyword>
<dbReference type="InterPro" id="IPR003594">
    <property type="entry name" value="HATPase_dom"/>
</dbReference>
<evidence type="ECO:0000256" key="9">
    <source>
        <dbReference type="ARBA" id="ARBA00023012"/>
    </source>
</evidence>
<dbReference type="InterPro" id="IPR036097">
    <property type="entry name" value="HisK_dim/P_sf"/>
</dbReference>
<dbReference type="InterPro" id="IPR003660">
    <property type="entry name" value="HAMP_dom"/>
</dbReference>
<comment type="caution">
    <text evidence="13">The sequence shown here is derived from an EMBL/GenBank/DDBJ whole genome shotgun (WGS) entry which is preliminary data.</text>
</comment>
<keyword evidence="14" id="KW-1185">Reference proteome</keyword>
<evidence type="ECO:0000256" key="3">
    <source>
        <dbReference type="ARBA" id="ARBA00012438"/>
    </source>
</evidence>
<feature type="transmembrane region" description="Helical" evidence="10">
    <location>
        <begin position="414"/>
        <end position="435"/>
    </location>
</feature>
<dbReference type="InterPro" id="IPR005467">
    <property type="entry name" value="His_kinase_dom"/>
</dbReference>
<comment type="catalytic activity">
    <reaction evidence="1">
        <text>ATP + protein L-histidine = ADP + protein N-phospho-L-histidine.</text>
        <dbReference type="EC" id="2.7.13.3"/>
    </reaction>
</comment>
<evidence type="ECO:0000256" key="7">
    <source>
        <dbReference type="ARBA" id="ARBA00022777"/>
    </source>
</evidence>
<dbReference type="SUPFAM" id="SSF55874">
    <property type="entry name" value="ATPase domain of HSP90 chaperone/DNA topoisomerase II/histidine kinase"/>
    <property type="match status" value="1"/>
</dbReference>
<comment type="subcellular location">
    <subcellularLocation>
        <location evidence="2">Membrane</location>
    </subcellularLocation>
</comment>
<dbReference type="CDD" id="cd00082">
    <property type="entry name" value="HisKA"/>
    <property type="match status" value="1"/>
</dbReference>
<protein>
    <recommendedName>
        <fullName evidence="3">histidine kinase</fullName>
        <ecNumber evidence="3">2.7.13.3</ecNumber>
    </recommendedName>
</protein>
<dbReference type="Gene3D" id="3.30.565.10">
    <property type="entry name" value="Histidine kinase-like ATPase, C-terminal domain"/>
    <property type="match status" value="1"/>
</dbReference>
<keyword evidence="9" id="KW-0902">Two-component regulatory system</keyword>
<dbReference type="RefSeq" id="WP_274690755.1">
    <property type="nucleotide sequence ID" value="NZ_JAPMOU010000034.1"/>
</dbReference>
<dbReference type="Gene3D" id="1.10.287.130">
    <property type="match status" value="1"/>
</dbReference>
<keyword evidence="10" id="KW-0472">Membrane</keyword>
<dbReference type="PROSITE" id="PS50885">
    <property type="entry name" value="HAMP"/>
    <property type="match status" value="1"/>
</dbReference>
<keyword evidence="4" id="KW-0597">Phosphoprotein</keyword>
<proteinExistence type="predicted"/>
<dbReference type="PANTHER" id="PTHR45436:SF5">
    <property type="entry name" value="SENSOR HISTIDINE KINASE TRCS"/>
    <property type="match status" value="1"/>
</dbReference>
<dbReference type="InterPro" id="IPR003661">
    <property type="entry name" value="HisK_dim/P_dom"/>
</dbReference>
<evidence type="ECO:0000256" key="5">
    <source>
        <dbReference type="ARBA" id="ARBA00022679"/>
    </source>
</evidence>
<evidence type="ECO:0000313" key="14">
    <source>
        <dbReference type="Proteomes" id="UP001528823"/>
    </source>
</evidence>
<dbReference type="EC" id="2.7.13.3" evidence="3"/>
<evidence type="ECO:0000259" key="11">
    <source>
        <dbReference type="PROSITE" id="PS50109"/>
    </source>
</evidence>
<dbReference type="PROSITE" id="PS50109">
    <property type="entry name" value="HIS_KIN"/>
    <property type="match status" value="1"/>
</dbReference>
<evidence type="ECO:0000313" key="13">
    <source>
        <dbReference type="EMBL" id="MDE1464429.1"/>
    </source>
</evidence>
<dbReference type="SMART" id="SM00388">
    <property type="entry name" value="HisKA"/>
    <property type="match status" value="1"/>
</dbReference>
<dbReference type="GO" id="GO:0005524">
    <property type="term" value="F:ATP binding"/>
    <property type="evidence" value="ECO:0007669"/>
    <property type="project" value="UniProtKB-KW"/>
</dbReference>
<keyword evidence="13" id="KW-0547">Nucleotide-binding</keyword>
<dbReference type="EMBL" id="JAPMOU010000034">
    <property type="protein sequence ID" value="MDE1464429.1"/>
    <property type="molecule type" value="Genomic_DNA"/>
</dbReference>
<keyword evidence="8 10" id="KW-1133">Transmembrane helix</keyword>
<dbReference type="Gene3D" id="6.10.340.10">
    <property type="match status" value="1"/>
</dbReference>
<sequence length="716" mass="80998">MRLPLQLLFISLFMLALPWAGCQYVKELESALRKGQENTLLASAQVLAQSLDEVEQFYPTTAYINQAPPADRQLYAHQLARPMIVDGYADDWVQEQQQMNWWPAKSTVGQVQLSASIGIYQSQQQQSAGSLYFHLNIKDSQLHYRPYQEQRVIAADSVLIELQHPWGTRSAYLLDTSAPGLLRAKEITHQFGKLKWVMRDDIYGYWQESAKGVAIELQMPLSIVGHRVAVSYLDYQPATDQVVMYKVGHSPQLLTMAELNQHLQLLPPPEGYLIRSKRQLAAQIASYANNVDELLVVDRQGWLLARTYRFQDAEPDEFEESFSYGFWRWLYRLLLGDKRQLATFSEVENRFYNEQVQAVLKGEANAQWYRSSSDKTKVAVAYPVKNEVGVVGAVVLINSSDEILSLTNSAWRELLQITLLVVTVCVFALFGYASWLSFRIKRLSGLAEQVLSKEGQLISYFPVSGAQDEIGDLNRSFSVLHSRLMEYTHYLKGLSSKLAHELRTPLAVIKSSLDNMALEPLPDTVKTYQSRAIEGVDRLRYLIEAMSEANRVEQSIASAEPELFSLKSVVEGMGQAYQSVYPNKEFKLEITDNSCQLWGEPELISQMLDKLVSNAADFTTDGQQIAIELAVLENDYLLAVSNEGPLLPETMRHQLFDSLVSVRKEANNKQHLGFGLYIVKLIVDFYEGEVTADNLDDLSGVIFTITLPKVNSLTIT</sequence>
<name>A0ABT5UHB9_9GAMM</name>
<dbReference type="InterPro" id="IPR050428">
    <property type="entry name" value="TCS_sensor_his_kinase"/>
</dbReference>
<evidence type="ECO:0000256" key="10">
    <source>
        <dbReference type="SAM" id="Phobius"/>
    </source>
</evidence>
<feature type="domain" description="HAMP" evidence="12">
    <location>
        <begin position="434"/>
        <end position="489"/>
    </location>
</feature>